<name>A0A437PGX8_9HYPH</name>
<feature type="signal peptide" evidence="2">
    <location>
        <begin position="1"/>
        <end position="41"/>
    </location>
</feature>
<keyword evidence="2" id="KW-0732">Signal</keyword>
<feature type="chain" id="PRO_5019389408" description="Peptidase inhibitor family I36 protein" evidence="2">
    <location>
        <begin position="42"/>
        <end position="248"/>
    </location>
</feature>
<reference evidence="3 4" key="1">
    <citation type="submission" date="2019-01" db="EMBL/GenBank/DDBJ databases">
        <authorList>
            <person name="Chen W.-M."/>
        </authorList>
    </citation>
    <scope>NUCLEOTIDE SEQUENCE [LARGE SCALE GENOMIC DNA]</scope>
    <source>
        <strain evidence="3 4">TER-1</strain>
    </source>
</reference>
<dbReference type="Proteomes" id="UP000286997">
    <property type="component" value="Unassembled WGS sequence"/>
</dbReference>
<organism evidence="3 4">
    <name type="scientific">Methylobacterium oryzihabitans</name>
    <dbReference type="NCBI Taxonomy" id="2499852"/>
    <lineage>
        <taxon>Bacteria</taxon>
        <taxon>Pseudomonadati</taxon>
        <taxon>Pseudomonadota</taxon>
        <taxon>Alphaproteobacteria</taxon>
        <taxon>Hyphomicrobiales</taxon>
        <taxon>Methylobacteriaceae</taxon>
        <taxon>Methylobacterium</taxon>
    </lineage>
</organism>
<sequence length="248" mass="26184">MRPEERVGPEAAVVPATRPGRRWLALLCAAAAALLAGPAVAQSDLEVIPADASALSKPYRSTIPQFRRRPPPPAPVPAAPAEPAPAGAAEAPSWRDPPNPASAAVPDVKAPPRFLEPDEPEAEDPPPPRRETPRTRRAVAEDEAPEPAPAPRPAYIGVWGPNAAACAARRSARRGFIPAVIQAGSAVAGPTTCRFGEVRRAGGAWVTAAACRNAGRRWTSHVRLAVEGNRLTWTSERGATSYLRCGRR</sequence>
<evidence type="ECO:0000313" key="3">
    <source>
        <dbReference type="EMBL" id="RVU21529.1"/>
    </source>
</evidence>
<dbReference type="OrthoDB" id="7992661at2"/>
<feature type="region of interest" description="Disordered" evidence="1">
    <location>
        <begin position="59"/>
        <end position="156"/>
    </location>
</feature>
<feature type="compositionally biased region" description="Basic and acidic residues" evidence="1">
    <location>
        <begin position="126"/>
        <end position="140"/>
    </location>
</feature>
<protein>
    <recommendedName>
        <fullName evidence="5">Peptidase inhibitor family I36 protein</fullName>
    </recommendedName>
</protein>
<gene>
    <name evidence="3" type="ORF">EOE48_00260</name>
</gene>
<dbReference type="RefSeq" id="WP_127726772.1">
    <property type="nucleotide sequence ID" value="NZ_SACP01000001.1"/>
</dbReference>
<feature type="compositionally biased region" description="Pro residues" evidence="1">
    <location>
        <begin position="71"/>
        <end position="83"/>
    </location>
</feature>
<keyword evidence="4" id="KW-1185">Reference proteome</keyword>
<evidence type="ECO:0000313" key="4">
    <source>
        <dbReference type="Proteomes" id="UP000286997"/>
    </source>
</evidence>
<proteinExistence type="predicted"/>
<dbReference type="EMBL" id="SACP01000001">
    <property type="protein sequence ID" value="RVU21529.1"/>
    <property type="molecule type" value="Genomic_DNA"/>
</dbReference>
<evidence type="ECO:0000256" key="1">
    <source>
        <dbReference type="SAM" id="MobiDB-lite"/>
    </source>
</evidence>
<dbReference type="AlphaFoldDB" id="A0A437PGX8"/>
<comment type="caution">
    <text evidence="3">The sequence shown here is derived from an EMBL/GenBank/DDBJ whole genome shotgun (WGS) entry which is preliminary data.</text>
</comment>
<evidence type="ECO:0000256" key="2">
    <source>
        <dbReference type="SAM" id="SignalP"/>
    </source>
</evidence>
<accession>A0A437PGX8</accession>
<evidence type="ECO:0008006" key="5">
    <source>
        <dbReference type="Google" id="ProtNLM"/>
    </source>
</evidence>